<evidence type="ECO:0000256" key="2">
    <source>
        <dbReference type="ARBA" id="ARBA00022980"/>
    </source>
</evidence>
<dbReference type="InterPro" id="IPR011332">
    <property type="entry name" value="Ribosomal_zn-bd"/>
</dbReference>
<comment type="similarity">
    <text evidence="1 5">Belongs to the bacterial ribosomal protein bL32 family.</text>
</comment>
<dbReference type="InterPro" id="IPR002677">
    <property type="entry name" value="Ribosomal_bL32"/>
</dbReference>
<protein>
    <recommendedName>
        <fullName evidence="4 5">Large ribosomal subunit protein bL32</fullName>
    </recommendedName>
</protein>
<organism evidence="7 8">
    <name type="scientific">Candidatus Liptonbacteria bacterium RIFCSPHIGHO2_01_FULL_57_28</name>
    <dbReference type="NCBI Taxonomy" id="1798647"/>
    <lineage>
        <taxon>Bacteria</taxon>
        <taxon>Candidatus Liptoniibacteriota</taxon>
    </lineage>
</organism>
<dbReference type="NCBIfam" id="TIGR01031">
    <property type="entry name" value="rpmF_bact"/>
    <property type="match status" value="1"/>
</dbReference>
<dbReference type="PANTHER" id="PTHR35534">
    <property type="entry name" value="50S RIBOSOMAL PROTEIN L32"/>
    <property type="match status" value="1"/>
</dbReference>
<feature type="region of interest" description="Disordered" evidence="6">
    <location>
        <begin position="1"/>
        <end position="20"/>
    </location>
</feature>
<dbReference type="HAMAP" id="MF_00340">
    <property type="entry name" value="Ribosomal_bL32"/>
    <property type="match status" value="1"/>
</dbReference>
<evidence type="ECO:0000256" key="6">
    <source>
        <dbReference type="SAM" id="MobiDB-lite"/>
    </source>
</evidence>
<keyword evidence="2 5" id="KW-0689">Ribosomal protein</keyword>
<dbReference type="InterPro" id="IPR044957">
    <property type="entry name" value="Ribosomal_bL32_bact"/>
</dbReference>
<dbReference type="PANTHER" id="PTHR35534:SF1">
    <property type="entry name" value="LARGE RIBOSOMAL SUBUNIT PROTEIN BL32"/>
    <property type="match status" value="1"/>
</dbReference>
<dbReference type="GO" id="GO:0006412">
    <property type="term" value="P:translation"/>
    <property type="evidence" value="ECO:0007669"/>
    <property type="project" value="UniProtKB-UniRule"/>
</dbReference>
<evidence type="ECO:0000256" key="3">
    <source>
        <dbReference type="ARBA" id="ARBA00023274"/>
    </source>
</evidence>
<dbReference type="Proteomes" id="UP000179059">
    <property type="component" value="Unassembled WGS sequence"/>
</dbReference>
<evidence type="ECO:0000256" key="4">
    <source>
        <dbReference type="ARBA" id="ARBA00035178"/>
    </source>
</evidence>
<dbReference type="GO" id="GO:0015934">
    <property type="term" value="C:large ribosomal subunit"/>
    <property type="evidence" value="ECO:0007669"/>
    <property type="project" value="InterPro"/>
</dbReference>
<reference evidence="7 8" key="1">
    <citation type="journal article" date="2016" name="Nat. Commun.">
        <title>Thousands of microbial genomes shed light on interconnected biogeochemical processes in an aquifer system.</title>
        <authorList>
            <person name="Anantharaman K."/>
            <person name="Brown C.T."/>
            <person name="Hug L.A."/>
            <person name="Sharon I."/>
            <person name="Castelle C.J."/>
            <person name="Probst A.J."/>
            <person name="Thomas B.C."/>
            <person name="Singh A."/>
            <person name="Wilkins M.J."/>
            <person name="Karaoz U."/>
            <person name="Brodie E.L."/>
            <person name="Williams K.H."/>
            <person name="Hubbard S.S."/>
            <person name="Banfield J.F."/>
        </authorList>
    </citation>
    <scope>NUCLEOTIDE SEQUENCE [LARGE SCALE GENOMIC DNA]</scope>
</reference>
<comment type="caution">
    <text evidence="7">The sequence shown here is derived from an EMBL/GenBank/DDBJ whole genome shotgun (WGS) entry which is preliminary data.</text>
</comment>
<keyword evidence="3 5" id="KW-0687">Ribonucleoprotein</keyword>
<evidence type="ECO:0000313" key="8">
    <source>
        <dbReference type="Proteomes" id="UP000179059"/>
    </source>
</evidence>
<dbReference type="STRING" id="1798647.A2855_02170"/>
<accession>A0A1G2CBL6</accession>
<dbReference type="AlphaFoldDB" id="A0A1G2CBL6"/>
<dbReference type="Pfam" id="PF01783">
    <property type="entry name" value="Ribosomal_L32p"/>
    <property type="match status" value="1"/>
</dbReference>
<evidence type="ECO:0000313" key="7">
    <source>
        <dbReference type="EMBL" id="OGY97857.1"/>
    </source>
</evidence>
<name>A0A1G2CBL6_9BACT</name>
<dbReference type="EMBL" id="MHKX01000021">
    <property type="protein sequence ID" value="OGY97857.1"/>
    <property type="molecule type" value="Genomic_DNA"/>
</dbReference>
<dbReference type="SUPFAM" id="SSF57829">
    <property type="entry name" value="Zn-binding ribosomal proteins"/>
    <property type="match status" value="1"/>
</dbReference>
<evidence type="ECO:0000256" key="5">
    <source>
        <dbReference type="HAMAP-Rule" id="MF_00340"/>
    </source>
</evidence>
<gene>
    <name evidence="5" type="primary">rpmF</name>
    <name evidence="7" type="ORF">A2855_02170</name>
</gene>
<dbReference type="GO" id="GO:0003735">
    <property type="term" value="F:structural constituent of ribosome"/>
    <property type="evidence" value="ECO:0007669"/>
    <property type="project" value="InterPro"/>
</dbReference>
<proteinExistence type="inferred from homology"/>
<evidence type="ECO:0000256" key="1">
    <source>
        <dbReference type="ARBA" id="ARBA00008560"/>
    </source>
</evidence>
<sequence length="62" mass="6862">MGGVPTKHHSRGKTRRRRSHLALVSPKLIACPNCKMPALPHRACANCGKYVKKARTKKEVSV</sequence>